<dbReference type="RefSeq" id="WP_102239519.1">
    <property type="nucleotide sequence ID" value="NZ_PNHK01000004.1"/>
</dbReference>
<comment type="subcellular location">
    <subcellularLocation>
        <location evidence="1">Endomembrane system</location>
        <topology evidence="1">Multi-pass membrane protein</topology>
    </subcellularLocation>
</comment>
<reference evidence="6 7" key="1">
    <citation type="submission" date="2017-09" db="EMBL/GenBank/DDBJ databases">
        <title>Bacterial strain isolated from the female urinary microbiota.</title>
        <authorList>
            <person name="Thomas-White K."/>
            <person name="Kumar N."/>
            <person name="Forster S."/>
            <person name="Putonti C."/>
            <person name="Lawley T."/>
            <person name="Wolfe A.J."/>
        </authorList>
    </citation>
    <scope>NUCLEOTIDE SEQUENCE [LARGE SCALE GENOMIC DNA]</scope>
    <source>
        <strain evidence="6 7">UMB1301</strain>
    </source>
</reference>
<feature type="transmembrane region" description="Helical" evidence="5">
    <location>
        <begin position="166"/>
        <end position="188"/>
    </location>
</feature>
<evidence type="ECO:0000313" key="7">
    <source>
        <dbReference type="Proteomes" id="UP000235598"/>
    </source>
</evidence>
<comment type="caution">
    <text evidence="6">The sequence shown here is derived from an EMBL/GenBank/DDBJ whole genome shotgun (WGS) entry which is preliminary data.</text>
</comment>
<dbReference type="Pfam" id="PF01988">
    <property type="entry name" value="VIT1"/>
    <property type="match status" value="1"/>
</dbReference>
<dbReference type="EMBL" id="PNHK01000004">
    <property type="protein sequence ID" value="PMD04881.1"/>
    <property type="molecule type" value="Genomic_DNA"/>
</dbReference>
<organism evidence="6 7">
    <name type="scientific">Brevibacterium paucivorans</name>
    <dbReference type="NCBI Taxonomy" id="170994"/>
    <lineage>
        <taxon>Bacteria</taxon>
        <taxon>Bacillati</taxon>
        <taxon>Actinomycetota</taxon>
        <taxon>Actinomycetes</taxon>
        <taxon>Micrococcales</taxon>
        <taxon>Brevibacteriaceae</taxon>
        <taxon>Brevibacterium</taxon>
    </lineage>
</organism>
<dbReference type="PANTHER" id="PTHR31851">
    <property type="entry name" value="FE(2+)/MN(2+) TRANSPORTER PCL1"/>
    <property type="match status" value="1"/>
</dbReference>
<dbReference type="GO" id="GO:0030026">
    <property type="term" value="P:intracellular manganese ion homeostasis"/>
    <property type="evidence" value="ECO:0007669"/>
    <property type="project" value="InterPro"/>
</dbReference>
<feature type="transmembrane region" description="Helical" evidence="5">
    <location>
        <begin position="266"/>
        <end position="292"/>
    </location>
</feature>
<dbReference type="InterPro" id="IPR039376">
    <property type="entry name" value="Ferritin_CCC1_N"/>
</dbReference>
<proteinExistence type="predicted"/>
<dbReference type="InterPro" id="IPR008217">
    <property type="entry name" value="Ccc1_fam"/>
</dbReference>
<protein>
    <submittedName>
        <fullName evidence="6">Rubrerythrin family protein</fullName>
    </submittedName>
</protein>
<dbReference type="GO" id="GO:0005384">
    <property type="term" value="F:manganese ion transmembrane transporter activity"/>
    <property type="evidence" value="ECO:0007669"/>
    <property type="project" value="InterPro"/>
</dbReference>
<dbReference type="CDD" id="cd01044">
    <property type="entry name" value="Ferritin_CCC1_N"/>
    <property type="match status" value="1"/>
</dbReference>
<dbReference type="AlphaFoldDB" id="A0A2N6VL54"/>
<dbReference type="GO" id="GO:0012505">
    <property type="term" value="C:endomembrane system"/>
    <property type="evidence" value="ECO:0007669"/>
    <property type="project" value="UniProtKB-SubCell"/>
</dbReference>
<feature type="transmembrane region" description="Helical" evidence="5">
    <location>
        <begin position="138"/>
        <end position="160"/>
    </location>
</feature>
<evidence type="ECO:0000256" key="1">
    <source>
        <dbReference type="ARBA" id="ARBA00004127"/>
    </source>
</evidence>
<feature type="transmembrane region" description="Helical" evidence="5">
    <location>
        <begin position="335"/>
        <end position="356"/>
    </location>
</feature>
<keyword evidence="3 5" id="KW-1133">Transmembrane helix</keyword>
<feature type="transmembrane region" description="Helical" evidence="5">
    <location>
        <begin position="298"/>
        <end position="323"/>
    </location>
</feature>
<dbReference type="SUPFAM" id="SSF47240">
    <property type="entry name" value="Ferritin-like"/>
    <property type="match status" value="1"/>
</dbReference>
<evidence type="ECO:0000256" key="5">
    <source>
        <dbReference type="SAM" id="Phobius"/>
    </source>
</evidence>
<dbReference type="CDD" id="cd02433">
    <property type="entry name" value="Nodulin-21_like_2"/>
    <property type="match status" value="1"/>
</dbReference>
<gene>
    <name evidence="6" type="ORF">CJ199_11035</name>
</gene>
<evidence type="ECO:0000256" key="3">
    <source>
        <dbReference type="ARBA" id="ARBA00022989"/>
    </source>
</evidence>
<sequence length="357" mass="37978">MSTQAQDIRRWKKHLANERVEERVYRSLAQKRQGEEREILLELADAERRHQDHWISRLGEHANDTVRPSLNIRLLAFMARLFGSIFVLALAQQAETRSPYDHESGATPQMVADERVHAEVVRALAAKSRARMSGNFRAAIFGANDGLVSNVALVLGVGAAGVSPHIVLLTGVSGLLAGALSMAAGEYISVSSQRELIEAGNPHPRAVDNLNSLDINANELALVFRARGMDAQEADLAARTAISKANAHGNPTFLPKDMASNDTEDLGTAMGAAMSSFVFFATGAIIPILPYIFGMQGIPAMVVSAVLVGIALMFTGGAVGVLSGKAPTPRAFRQLAIGYGAALVTILLGMLFGTVAG</sequence>
<accession>A0A2N6VL54</accession>
<dbReference type="Proteomes" id="UP000235598">
    <property type="component" value="Unassembled WGS sequence"/>
</dbReference>
<dbReference type="InterPro" id="IPR009078">
    <property type="entry name" value="Ferritin-like_SF"/>
</dbReference>
<keyword evidence="2 5" id="KW-0812">Transmembrane</keyword>
<evidence type="ECO:0000256" key="2">
    <source>
        <dbReference type="ARBA" id="ARBA00022692"/>
    </source>
</evidence>
<dbReference type="OrthoDB" id="9789677at2"/>
<name>A0A2N6VL54_9MICO</name>
<evidence type="ECO:0000256" key="4">
    <source>
        <dbReference type="ARBA" id="ARBA00023136"/>
    </source>
</evidence>
<keyword evidence="4 5" id="KW-0472">Membrane</keyword>
<evidence type="ECO:0000313" key="6">
    <source>
        <dbReference type="EMBL" id="PMD04881.1"/>
    </source>
</evidence>